<evidence type="ECO:0000313" key="2">
    <source>
        <dbReference type="EMBL" id="MFC3194325.1"/>
    </source>
</evidence>
<feature type="transmembrane region" description="Helical" evidence="1">
    <location>
        <begin position="7"/>
        <end position="24"/>
    </location>
</feature>
<proteinExistence type="predicted"/>
<evidence type="ECO:0000313" key="3">
    <source>
        <dbReference type="Proteomes" id="UP001595533"/>
    </source>
</evidence>
<organism evidence="2 3">
    <name type="scientific">Marinicella sediminis</name>
    <dbReference type="NCBI Taxonomy" id="1792834"/>
    <lineage>
        <taxon>Bacteria</taxon>
        <taxon>Pseudomonadati</taxon>
        <taxon>Pseudomonadota</taxon>
        <taxon>Gammaproteobacteria</taxon>
        <taxon>Lysobacterales</taxon>
        <taxon>Marinicellaceae</taxon>
        <taxon>Marinicella</taxon>
    </lineage>
</organism>
<reference evidence="3" key="1">
    <citation type="journal article" date="2019" name="Int. J. Syst. Evol. Microbiol.">
        <title>The Global Catalogue of Microorganisms (GCM) 10K type strain sequencing project: providing services to taxonomists for standard genome sequencing and annotation.</title>
        <authorList>
            <consortium name="The Broad Institute Genomics Platform"/>
            <consortium name="The Broad Institute Genome Sequencing Center for Infectious Disease"/>
            <person name="Wu L."/>
            <person name="Ma J."/>
        </authorList>
    </citation>
    <scope>NUCLEOTIDE SEQUENCE [LARGE SCALE GENOMIC DNA]</scope>
    <source>
        <strain evidence="3">KCTC 42953</strain>
    </source>
</reference>
<feature type="transmembrane region" description="Helical" evidence="1">
    <location>
        <begin position="36"/>
        <end position="58"/>
    </location>
</feature>
<dbReference type="RefSeq" id="WP_157892757.1">
    <property type="nucleotide sequence ID" value="NZ_JBHRTS010000004.1"/>
</dbReference>
<keyword evidence="3" id="KW-1185">Reference proteome</keyword>
<keyword evidence="1" id="KW-1133">Transmembrane helix</keyword>
<accession>A0ABV7J898</accession>
<keyword evidence="1" id="KW-0472">Membrane</keyword>
<keyword evidence="1" id="KW-0812">Transmembrane</keyword>
<gene>
    <name evidence="2" type="ORF">ACFODZ_08745</name>
</gene>
<sequence>MFRKSVSFFILVALFWVVLWVYIPDRTPDQFSFSDMLRGILLLCSFTAFGFALLMLVIRYWGLDLASRLLPQGSLLIWLGKHAYEYSQPKVSLLCQYVGKARSTELQIQINKSQLHNHQLIAASPPVRVQLGVVTQDPVITWHNDQAGMHQANLRLLKTVKKMGRNVSYRLIITDDGHSLIRQ</sequence>
<name>A0ABV7J898_9GAMM</name>
<evidence type="ECO:0000256" key="1">
    <source>
        <dbReference type="SAM" id="Phobius"/>
    </source>
</evidence>
<dbReference type="Proteomes" id="UP001595533">
    <property type="component" value="Unassembled WGS sequence"/>
</dbReference>
<evidence type="ECO:0008006" key="4">
    <source>
        <dbReference type="Google" id="ProtNLM"/>
    </source>
</evidence>
<comment type="caution">
    <text evidence="2">The sequence shown here is derived from an EMBL/GenBank/DDBJ whole genome shotgun (WGS) entry which is preliminary data.</text>
</comment>
<protein>
    <recommendedName>
        <fullName evidence="4">SMODS-associating 2TM beta-strand rich effector domain-containing protein</fullName>
    </recommendedName>
</protein>
<dbReference type="EMBL" id="JBHRTS010000004">
    <property type="protein sequence ID" value="MFC3194325.1"/>
    <property type="molecule type" value="Genomic_DNA"/>
</dbReference>